<dbReference type="RefSeq" id="WP_108435762.1">
    <property type="nucleotide sequence ID" value="NZ_CP028918.1"/>
</dbReference>
<dbReference type="AlphaFoldDB" id="A0A2S0UMC2"/>
<dbReference type="InterPro" id="IPR008767">
    <property type="entry name" value="Phage_SPP1_head-tail_adaptor"/>
</dbReference>
<keyword evidence="2" id="KW-1185">Reference proteome</keyword>
<reference evidence="1 2" key="1">
    <citation type="submission" date="2018-04" db="EMBL/GenBank/DDBJ databases">
        <title>Genome sequencing of Gemmobacter.</title>
        <authorList>
            <person name="Yi H."/>
            <person name="Baek M.-G."/>
        </authorList>
    </citation>
    <scope>NUCLEOTIDE SEQUENCE [LARGE SCALE GENOMIC DNA]</scope>
    <source>
        <strain evidence="1 2">HYN0069</strain>
    </source>
</reference>
<dbReference type="Gene3D" id="2.40.10.270">
    <property type="entry name" value="Bacteriophage SPP1 head-tail adaptor protein"/>
    <property type="match status" value="1"/>
</dbReference>
<accession>A0A2S0UMC2</accession>
<dbReference type="EMBL" id="CP028918">
    <property type="protein sequence ID" value="AWB48943.1"/>
    <property type="molecule type" value="Genomic_DNA"/>
</dbReference>
<protein>
    <submittedName>
        <fullName evidence="1">Phage tail protein</fullName>
    </submittedName>
</protein>
<dbReference type="Proteomes" id="UP000244496">
    <property type="component" value="Chromosome"/>
</dbReference>
<dbReference type="InterPro" id="IPR038666">
    <property type="entry name" value="SSP1_head-tail_sf"/>
</dbReference>
<name>A0A2S0UMC2_9RHOB</name>
<dbReference type="Pfam" id="PF05521">
    <property type="entry name" value="Phage_HCP"/>
    <property type="match status" value="1"/>
</dbReference>
<evidence type="ECO:0000313" key="2">
    <source>
        <dbReference type="Proteomes" id="UP000244496"/>
    </source>
</evidence>
<dbReference type="KEGG" id="geh:HYN69_10925"/>
<evidence type="ECO:0000313" key="1">
    <source>
        <dbReference type="EMBL" id="AWB48943.1"/>
    </source>
</evidence>
<proteinExistence type="predicted"/>
<organism evidence="1 2">
    <name type="scientific">Paragemmobacter aquarius</name>
    <dbReference type="NCBI Taxonomy" id="2169400"/>
    <lineage>
        <taxon>Bacteria</taxon>
        <taxon>Pseudomonadati</taxon>
        <taxon>Pseudomonadota</taxon>
        <taxon>Alphaproteobacteria</taxon>
        <taxon>Rhodobacterales</taxon>
        <taxon>Paracoccaceae</taxon>
        <taxon>Paragemmobacter</taxon>
    </lineage>
</organism>
<dbReference type="OrthoDB" id="7570189at2"/>
<gene>
    <name evidence="1" type="ORF">HYN69_10925</name>
</gene>
<sequence>MSRVHLGRRLVLEAMSRVPDGAGGYGVVWQPLGTVWAAVVAGTGREVGGVETVVAATGYRITVRGALDGAPERPVAGQRFREATRVFMITAVTERDAGGRYLTCFATEEVRT</sequence>